<evidence type="ECO:0000313" key="2">
    <source>
        <dbReference type="EMBL" id="MFC4359713.1"/>
    </source>
</evidence>
<keyword evidence="3" id="KW-1185">Reference proteome</keyword>
<protein>
    <recommendedName>
        <fullName evidence="1">DUF7344 domain-containing protein</fullName>
    </recommendedName>
</protein>
<feature type="domain" description="DUF7344" evidence="1">
    <location>
        <begin position="16"/>
        <end position="85"/>
    </location>
</feature>
<gene>
    <name evidence="2" type="ORF">ACFO0N_17345</name>
</gene>
<dbReference type="EMBL" id="JBHSDS010000008">
    <property type="protein sequence ID" value="MFC4359713.1"/>
    <property type="molecule type" value="Genomic_DNA"/>
</dbReference>
<dbReference type="RefSeq" id="WP_267621428.1">
    <property type="nucleotide sequence ID" value="NZ_JAODIW010000006.1"/>
</dbReference>
<accession>A0ABD5PG19</accession>
<dbReference type="InterPro" id="IPR055768">
    <property type="entry name" value="DUF7344"/>
</dbReference>
<comment type="caution">
    <text evidence="2">The sequence shown here is derived from an EMBL/GenBank/DDBJ whole genome shotgun (WGS) entry which is preliminary data.</text>
</comment>
<evidence type="ECO:0000313" key="3">
    <source>
        <dbReference type="Proteomes" id="UP001595921"/>
    </source>
</evidence>
<name>A0ABD5PG19_9EURY</name>
<dbReference type="Proteomes" id="UP001595921">
    <property type="component" value="Unassembled WGS sequence"/>
</dbReference>
<dbReference type="AlphaFoldDB" id="A0ABD5PG19"/>
<evidence type="ECO:0000259" key="1">
    <source>
        <dbReference type="Pfam" id="PF24035"/>
    </source>
</evidence>
<reference evidence="2 3" key="1">
    <citation type="journal article" date="2019" name="Int. J. Syst. Evol. Microbiol.">
        <title>The Global Catalogue of Microorganisms (GCM) 10K type strain sequencing project: providing services to taxonomists for standard genome sequencing and annotation.</title>
        <authorList>
            <consortium name="The Broad Institute Genomics Platform"/>
            <consortium name="The Broad Institute Genome Sequencing Center for Infectious Disease"/>
            <person name="Wu L."/>
            <person name="Ma J."/>
        </authorList>
    </citation>
    <scope>NUCLEOTIDE SEQUENCE [LARGE SCALE GENOMIC DNA]</scope>
    <source>
        <strain evidence="2 3">CGMCC 1.12553</strain>
    </source>
</reference>
<dbReference type="Pfam" id="PF24035">
    <property type="entry name" value="DUF7344"/>
    <property type="match status" value="1"/>
</dbReference>
<proteinExistence type="predicted"/>
<organism evidence="2 3">
    <name type="scientific">Halobium salinum</name>
    <dbReference type="NCBI Taxonomy" id="1364940"/>
    <lineage>
        <taxon>Archaea</taxon>
        <taxon>Methanobacteriati</taxon>
        <taxon>Methanobacteriota</taxon>
        <taxon>Stenosarchaea group</taxon>
        <taxon>Halobacteria</taxon>
        <taxon>Halobacteriales</taxon>
        <taxon>Haloferacaceae</taxon>
        <taxon>Halobium</taxon>
    </lineage>
</organism>
<sequence length="108" mass="11916">MSQTVRSPSLDAKLSTLSEPLRRHVVREVADRTDRTGDALAAGTLVPEANGEHRKSTLVELHHVHLPTLAERGFVEWDADEDAVRRGPAFEGLLSLLDTVADHENDSR</sequence>